<evidence type="ECO:0000313" key="1">
    <source>
        <dbReference type="EMBL" id="BBC37343.1"/>
    </source>
</evidence>
<reference evidence="1 2" key="2">
    <citation type="journal article" date="2023" name="ChemBioChem">
        <title>Acyltransferase Domain Exchange between Two Independent Type I Polyketide Synthases in the Same Producer Strain of Macrolide Antibiotics.</title>
        <authorList>
            <person name="Kudo F."/>
            <person name="Kishikawa K."/>
            <person name="Tsuboi K."/>
            <person name="Kido T."/>
            <person name="Usui T."/>
            <person name="Hashimoto J."/>
            <person name="Shin-Ya K."/>
            <person name="Miyanaga A."/>
            <person name="Eguchi T."/>
        </authorList>
    </citation>
    <scope>NUCLEOTIDE SEQUENCE [LARGE SCALE GENOMIC DNA]</scope>
    <source>
        <strain evidence="1 2">A-8890</strain>
    </source>
</reference>
<organism evidence="1 2">
    <name type="scientific">Streptomyces graminofaciens</name>
    <dbReference type="NCBI Taxonomy" id="68212"/>
    <lineage>
        <taxon>Bacteria</taxon>
        <taxon>Bacillati</taxon>
        <taxon>Actinomycetota</taxon>
        <taxon>Actinomycetes</taxon>
        <taxon>Kitasatosporales</taxon>
        <taxon>Streptomycetaceae</taxon>
        <taxon>Streptomyces</taxon>
    </lineage>
</organism>
<reference evidence="1 2" key="1">
    <citation type="journal article" date="2010" name="ChemBioChem">
        <title>Cloning and characterization of the biosynthetic gene cluster of 16-membered macrolide antibiotic FD-891: involvement of a dual functional cytochrome P450 monooxygenase catalyzing epoxidation and hydroxylation.</title>
        <authorList>
            <person name="Kudo F."/>
            <person name="Motegi A."/>
            <person name="Mizoue K."/>
            <person name="Eguchi T."/>
        </authorList>
    </citation>
    <scope>NUCLEOTIDE SEQUENCE [LARGE SCALE GENOMIC DNA]</scope>
    <source>
        <strain evidence="1 2">A-8890</strain>
    </source>
</reference>
<proteinExistence type="predicted"/>
<dbReference type="EMBL" id="AP018448">
    <property type="protein sequence ID" value="BBC37343.1"/>
    <property type="molecule type" value="Genomic_DNA"/>
</dbReference>
<dbReference type="Proteomes" id="UP001321542">
    <property type="component" value="Chromosome"/>
</dbReference>
<evidence type="ECO:0000313" key="2">
    <source>
        <dbReference type="Proteomes" id="UP001321542"/>
    </source>
</evidence>
<name>A0ABM7FKV1_9ACTN</name>
<accession>A0ABM7FKV1</accession>
<keyword evidence="2" id="KW-1185">Reference proteome</keyword>
<protein>
    <submittedName>
        <fullName evidence="1">Uncharacterized protein</fullName>
    </submittedName>
</protein>
<gene>
    <name evidence="1" type="ORF">SGFS_086370</name>
</gene>
<dbReference type="RefSeq" id="WP_286257643.1">
    <property type="nucleotide sequence ID" value="NZ_AP018448.1"/>
</dbReference>
<sequence length="124" mass="13500">MTFLVAEGVRAAGAGVGAVGMVPLLVAGNEGGWLRLRKTEAHGQLAGRMPDERDAVRLRLYARSTLAVHLAVRGRPLVRGEEEWAEARQGQWCDIGEPEGLARRIEGFERVGQEGRLAGQESVW</sequence>